<dbReference type="SMART" id="SM00642">
    <property type="entry name" value="Aamy"/>
    <property type="match status" value="1"/>
</dbReference>
<dbReference type="InterPro" id="IPR006047">
    <property type="entry name" value="GH13_cat_dom"/>
</dbReference>
<dbReference type="Pfam" id="PF00128">
    <property type="entry name" value="Alpha-amylase"/>
    <property type="match status" value="1"/>
</dbReference>
<dbReference type="InterPro" id="IPR013780">
    <property type="entry name" value="Glyco_hydro_b"/>
</dbReference>
<dbReference type="AlphaFoldDB" id="A0A9D1HSJ4"/>
<evidence type="ECO:0000256" key="3">
    <source>
        <dbReference type="ARBA" id="ARBA00023295"/>
    </source>
</evidence>
<dbReference type="Gene3D" id="3.90.400.10">
    <property type="entry name" value="Oligo-1,6-glucosidase, Domain 2"/>
    <property type="match status" value="1"/>
</dbReference>
<dbReference type="GO" id="GO:0008788">
    <property type="term" value="F:alpha,alpha-phosphotrehalase activity"/>
    <property type="evidence" value="ECO:0007669"/>
    <property type="project" value="UniProtKB-UniRule"/>
</dbReference>
<keyword evidence="3 6" id="KW-0326">Glycosidase</keyword>
<dbReference type="FunFam" id="3.90.400.10:FF:000002">
    <property type="entry name" value="Sucrose isomerase"/>
    <property type="match status" value="1"/>
</dbReference>
<dbReference type="NCBIfam" id="TIGR02403">
    <property type="entry name" value="trehalose_treC"/>
    <property type="match status" value="1"/>
</dbReference>
<comment type="similarity">
    <text evidence="1">Belongs to the glycosyl hydrolase 13 family.</text>
</comment>
<dbReference type="Pfam" id="PF23915">
    <property type="entry name" value="SusG_C"/>
    <property type="match status" value="1"/>
</dbReference>
<dbReference type="Gene3D" id="2.60.40.1180">
    <property type="entry name" value="Golgi alpha-mannosidase II"/>
    <property type="match status" value="1"/>
</dbReference>
<dbReference type="InterPro" id="IPR012769">
    <property type="entry name" value="Trehalose_TreC"/>
</dbReference>
<evidence type="ECO:0000256" key="4">
    <source>
        <dbReference type="NCBIfam" id="TIGR02403"/>
    </source>
</evidence>
<evidence type="ECO:0000256" key="1">
    <source>
        <dbReference type="ARBA" id="ARBA00008061"/>
    </source>
</evidence>
<evidence type="ECO:0000259" key="5">
    <source>
        <dbReference type="SMART" id="SM00642"/>
    </source>
</evidence>
<evidence type="ECO:0000313" key="7">
    <source>
        <dbReference type="Proteomes" id="UP000824175"/>
    </source>
</evidence>
<name>A0A9D1HSJ4_9FIRM</name>
<dbReference type="GO" id="GO:0004556">
    <property type="term" value="F:alpha-amylase activity"/>
    <property type="evidence" value="ECO:0007669"/>
    <property type="project" value="TreeGrafter"/>
</dbReference>
<keyword evidence="2 6" id="KW-0378">Hydrolase</keyword>
<dbReference type="InterPro" id="IPR045857">
    <property type="entry name" value="O16G_dom_2"/>
</dbReference>
<accession>A0A9D1HSJ4</accession>
<reference evidence="6" key="2">
    <citation type="journal article" date="2021" name="PeerJ">
        <title>Extensive microbial diversity within the chicken gut microbiome revealed by metagenomics and culture.</title>
        <authorList>
            <person name="Gilroy R."/>
            <person name="Ravi A."/>
            <person name="Getino M."/>
            <person name="Pursley I."/>
            <person name="Horton D.L."/>
            <person name="Alikhan N.F."/>
            <person name="Baker D."/>
            <person name="Gharbi K."/>
            <person name="Hall N."/>
            <person name="Watson M."/>
            <person name="Adriaenssens E.M."/>
            <person name="Foster-Nyarko E."/>
            <person name="Jarju S."/>
            <person name="Secka A."/>
            <person name="Antonio M."/>
            <person name="Oren A."/>
            <person name="Chaudhuri R.R."/>
            <person name="La Ragione R."/>
            <person name="Hildebrand F."/>
            <person name="Pallen M.J."/>
        </authorList>
    </citation>
    <scope>NUCLEOTIDE SEQUENCE</scope>
    <source>
        <strain evidence="6">CHK195-11698</strain>
    </source>
</reference>
<protein>
    <recommendedName>
        <fullName evidence="4">Alpha,alpha-phosphotrehalase</fullName>
        <ecNumber evidence="4">3.2.1.93</ecNumber>
    </recommendedName>
</protein>
<sequence length="545" mass="64408">MANFHDKVVYQIYPKSFCDTNHDGLGDIKGVTSKLDYLAYLGVDYLWLNPFFVSPQKDGGYDITDYRKIDPAYGTMEDLEELIAEAKKRHIYLMFDMVFNHTSTTHDWFKQALTGNAKYQQYYYFVKGKEDGSMPTNWESKFGGPVWQYVEDLDAYYLHLFDPTQADLNWKNPEVRQELADIVNFWIDKGVKGFRFDVINLIDKVAFEDDFEGVGKRFYTDGPLVHSYLHELNRRSFGQHEDILTVGEMSATSIVNCVGYTKPENQELQMTFQFHHLKVDYQNKEKWTHMTFDFQELKQLLNDWQTGMEKGQGWNALFWNCHDQPRSVSRFGDDKKYHKESAKMLATVMHMQRGTPYIYQGEEIGMTNNYFTDIHQYRDVESINYYHILKERGLSEEEVQQILQDKSRDNARSPMQWTRDGGFSDVEPWMEMNPNHVTINVEDSIQDADSILHYYRRLIQLRKQYPIISEGSYEPFLPDHPSIYAFKRTYQNEEMIVLNHFYDKEVQLSLDGIEDYEVLISNYPSHTLTPKLVLRPYESLVLYKK</sequence>
<gene>
    <name evidence="6" type="primary">treC</name>
    <name evidence="6" type="ORF">IAD15_11990</name>
</gene>
<dbReference type="EC" id="3.2.1.93" evidence="4"/>
<dbReference type="CDD" id="cd11333">
    <property type="entry name" value="AmyAc_SI_OligoGlu_DGase"/>
    <property type="match status" value="1"/>
</dbReference>
<organism evidence="6 7">
    <name type="scientific">Candidatus Fimiplasma intestinipullorum</name>
    <dbReference type="NCBI Taxonomy" id="2840825"/>
    <lineage>
        <taxon>Bacteria</taxon>
        <taxon>Bacillati</taxon>
        <taxon>Bacillota</taxon>
        <taxon>Clostridia</taxon>
        <taxon>Eubacteriales</taxon>
        <taxon>Candidatus Fimiplasma</taxon>
    </lineage>
</organism>
<reference evidence="6" key="1">
    <citation type="submission" date="2020-10" db="EMBL/GenBank/DDBJ databases">
        <authorList>
            <person name="Gilroy R."/>
        </authorList>
    </citation>
    <scope>NUCLEOTIDE SEQUENCE</scope>
    <source>
        <strain evidence="6">CHK195-11698</strain>
    </source>
</reference>
<proteinExistence type="inferred from homology"/>
<feature type="domain" description="Glycosyl hydrolase family 13 catalytic" evidence="5">
    <location>
        <begin position="11"/>
        <end position="412"/>
    </location>
</feature>
<dbReference type="FunFam" id="3.20.20.80:FF:000064">
    <property type="entry name" value="Oligo-1,6-glucosidase"/>
    <property type="match status" value="1"/>
</dbReference>
<dbReference type="NCBIfam" id="NF008183">
    <property type="entry name" value="PRK10933.1"/>
    <property type="match status" value="1"/>
</dbReference>
<evidence type="ECO:0000313" key="6">
    <source>
        <dbReference type="EMBL" id="HIU14764.1"/>
    </source>
</evidence>
<dbReference type="Proteomes" id="UP000824175">
    <property type="component" value="Unassembled WGS sequence"/>
</dbReference>
<dbReference type="PANTHER" id="PTHR10357:SF217">
    <property type="entry name" value="TREHALOSE-6-PHOSPHATE HYDROLASE"/>
    <property type="match status" value="1"/>
</dbReference>
<dbReference type="InterPro" id="IPR056300">
    <property type="entry name" value="SusG-like_C"/>
</dbReference>
<dbReference type="EMBL" id="DVMJ01000112">
    <property type="protein sequence ID" value="HIU14764.1"/>
    <property type="molecule type" value="Genomic_DNA"/>
</dbReference>
<evidence type="ECO:0000256" key="2">
    <source>
        <dbReference type="ARBA" id="ARBA00022801"/>
    </source>
</evidence>
<dbReference type="SUPFAM" id="SSF51445">
    <property type="entry name" value="(Trans)glycosidases"/>
    <property type="match status" value="1"/>
</dbReference>
<dbReference type="Gene3D" id="3.20.20.80">
    <property type="entry name" value="Glycosidases"/>
    <property type="match status" value="1"/>
</dbReference>
<dbReference type="InterPro" id="IPR017853">
    <property type="entry name" value="GH"/>
</dbReference>
<comment type="caution">
    <text evidence="6">The sequence shown here is derived from an EMBL/GenBank/DDBJ whole genome shotgun (WGS) entry which is preliminary data.</text>
</comment>
<dbReference type="GO" id="GO:0005737">
    <property type="term" value="C:cytoplasm"/>
    <property type="evidence" value="ECO:0007669"/>
    <property type="project" value="UniProtKB-UniRule"/>
</dbReference>
<dbReference type="SUPFAM" id="SSF51011">
    <property type="entry name" value="Glycosyl hydrolase domain"/>
    <property type="match status" value="1"/>
</dbReference>
<dbReference type="GO" id="GO:0005993">
    <property type="term" value="P:trehalose catabolic process"/>
    <property type="evidence" value="ECO:0007669"/>
    <property type="project" value="InterPro"/>
</dbReference>
<dbReference type="PANTHER" id="PTHR10357">
    <property type="entry name" value="ALPHA-AMYLASE FAMILY MEMBER"/>
    <property type="match status" value="1"/>
</dbReference>